<dbReference type="PANTHER" id="PTHR23327">
    <property type="entry name" value="RING FINGER PROTEIN 127"/>
    <property type="match status" value="1"/>
</dbReference>
<dbReference type="SUPFAM" id="SSF57850">
    <property type="entry name" value="RING/U-box"/>
    <property type="match status" value="1"/>
</dbReference>
<evidence type="ECO:0000313" key="5">
    <source>
        <dbReference type="EMBL" id="UJO24037.1"/>
    </source>
</evidence>
<dbReference type="PANTHER" id="PTHR23327:SF51">
    <property type="entry name" value="TRANSCRIPTIONAL REGULATOR OF YEAST FORM ADHERENCE 3"/>
    <property type="match status" value="1"/>
</dbReference>
<dbReference type="InterPro" id="IPR001841">
    <property type="entry name" value="Znf_RING"/>
</dbReference>
<dbReference type="GeneID" id="71992903"/>
<dbReference type="OrthoDB" id="5588846at2759"/>
<dbReference type="Proteomes" id="UP000756132">
    <property type="component" value="Chromosome 11"/>
</dbReference>
<dbReference type="PROSITE" id="PS51382">
    <property type="entry name" value="SPX"/>
    <property type="match status" value="1"/>
</dbReference>
<evidence type="ECO:0000259" key="4">
    <source>
        <dbReference type="PROSITE" id="PS51382"/>
    </source>
</evidence>
<dbReference type="PROSITE" id="PS50089">
    <property type="entry name" value="ZF_RING_2"/>
    <property type="match status" value="1"/>
</dbReference>
<dbReference type="GO" id="GO:0008270">
    <property type="term" value="F:zinc ion binding"/>
    <property type="evidence" value="ECO:0007669"/>
    <property type="project" value="UniProtKB-KW"/>
</dbReference>
<keyword evidence="6" id="KW-1185">Reference proteome</keyword>
<dbReference type="RefSeq" id="XP_047768403.1">
    <property type="nucleotide sequence ID" value="XM_047912173.1"/>
</dbReference>
<keyword evidence="1" id="KW-0479">Metal-binding</keyword>
<keyword evidence="1" id="KW-0863">Zinc-finger</keyword>
<dbReference type="InterPro" id="IPR004331">
    <property type="entry name" value="SPX_dom"/>
</dbReference>
<feature type="region of interest" description="Disordered" evidence="2">
    <location>
        <begin position="125"/>
        <end position="168"/>
    </location>
</feature>
<accession>A0A9Q8PKE4</accession>
<reference evidence="5" key="1">
    <citation type="submission" date="2021-12" db="EMBL/GenBank/DDBJ databases">
        <authorList>
            <person name="Zaccaron A."/>
            <person name="Stergiopoulos I."/>
        </authorList>
    </citation>
    <scope>NUCLEOTIDE SEQUENCE</scope>
    <source>
        <strain evidence="5">Race5_Kim</strain>
    </source>
</reference>
<feature type="domain" description="SPX" evidence="4">
    <location>
        <begin position="1"/>
        <end position="342"/>
    </location>
</feature>
<dbReference type="EMBL" id="CP090173">
    <property type="protein sequence ID" value="UJO24037.1"/>
    <property type="molecule type" value="Genomic_DNA"/>
</dbReference>
<evidence type="ECO:0000259" key="3">
    <source>
        <dbReference type="PROSITE" id="PS50089"/>
    </source>
</evidence>
<keyword evidence="1" id="KW-0862">Zinc</keyword>
<dbReference type="InterPro" id="IPR013083">
    <property type="entry name" value="Znf_RING/FYVE/PHD"/>
</dbReference>
<reference evidence="5" key="2">
    <citation type="journal article" date="2022" name="Microb. Genom.">
        <title>A chromosome-scale genome assembly of the tomato pathogen Cladosporium fulvum reveals a compartmentalized genome architecture and the presence of a dispensable chromosome.</title>
        <authorList>
            <person name="Zaccaron A.Z."/>
            <person name="Chen L.H."/>
            <person name="Samaras A."/>
            <person name="Stergiopoulos I."/>
        </authorList>
    </citation>
    <scope>NUCLEOTIDE SEQUENCE</scope>
    <source>
        <strain evidence="5">Race5_Kim</strain>
    </source>
</reference>
<sequence>MKFGHAYETALANEGFPEEWVENAIEYKHLKKCIKKVHHELESLGLDHHTLHAMSELVAQPKTPKPSTLKDYFSAANPSLTAIQEEFTPQLRILVDSNGTPLDARLAPETKASLEKLAKHEIVVSGRQKHRDDRHGRRPSMTERQLSVASDEVSPERKHPLMPDTPDTRWIQVPLSSAQDFFDMLEPKLGGLESLRDSETHALEDKILDLGDAVENVVAPVKEGFEAHREISYRDLYFWREMFRLYIENPIFYKETEQSRGAITFNEARNNLQEYDQKLRETGLLAKMKTPQAKIAAQRFLDLNLEILKAMHFQEMNAQAMKKILKKFDKRTGLEGKPFVKTLQVKYPEMLTNGKNVAGGFANSIARDMQAEMGTKVLAIVPQLDDWVCPVCYGMAWRPVNLGCCKSVFCIRCIIELQGKNMKKCPMCNTESVMAASGKNIDFETMDFLGTFFPMEVKKRQKENERAQMLRDYGEDFVKPGCTVM</sequence>
<organism evidence="5 6">
    <name type="scientific">Passalora fulva</name>
    <name type="common">Tomato leaf mold</name>
    <name type="synonym">Cladosporium fulvum</name>
    <dbReference type="NCBI Taxonomy" id="5499"/>
    <lineage>
        <taxon>Eukaryota</taxon>
        <taxon>Fungi</taxon>
        <taxon>Dikarya</taxon>
        <taxon>Ascomycota</taxon>
        <taxon>Pezizomycotina</taxon>
        <taxon>Dothideomycetes</taxon>
        <taxon>Dothideomycetidae</taxon>
        <taxon>Mycosphaerellales</taxon>
        <taxon>Mycosphaerellaceae</taxon>
        <taxon>Fulvia</taxon>
    </lineage>
</organism>
<evidence type="ECO:0000256" key="2">
    <source>
        <dbReference type="SAM" id="MobiDB-lite"/>
    </source>
</evidence>
<proteinExistence type="predicted"/>
<name>A0A9Q8PKE4_PASFU</name>
<evidence type="ECO:0000313" key="6">
    <source>
        <dbReference type="Proteomes" id="UP000756132"/>
    </source>
</evidence>
<dbReference type="Gene3D" id="3.30.40.10">
    <property type="entry name" value="Zinc/RING finger domain, C3HC4 (zinc finger)"/>
    <property type="match status" value="1"/>
</dbReference>
<gene>
    <name evidence="5" type="ORF">CLAFUR5_13025</name>
</gene>
<dbReference type="AlphaFoldDB" id="A0A9Q8PKE4"/>
<dbReference type="KEGG" id="ffu:CLAFUR5_13025"/>
<evidence type="ECO:0000256" key="1">
    <source>
        <dbReference type="PROSITE-ProRule" id="PRU00175"/>
    </source>
</evidence>
<dbReference type="Pfam" id="PF03105">
    <property type="entry name" value="SPX"/>
    <property type="match status" value="1"/>
</dbReference>
<feature type="domain" description="RING-type" evidence="3">
    <location>
        <begin position="389"/>
        <end position="429"/>
    </location>
</feature>
<protein>
    <submittedName>
        <fullName evidence="5">Transcriptional regulator</fullName>
    </submittedName>
</protein>